<dbReference type="EMBL" id="LANR01000001">
    <property type="protein sequence ID" value="KJV62818.1"/>
    <property type="molecule type" value="Genomic_DNA"/>
</dbReference>
<name>A0A0F3N403_RICAM</name>
<dbReference type="PATRIC" id="fig|1359164.3.peg.1832"/>
<reference evidence="1 2" key="1">
    <citation type="submission" date="2015-01" db="EMBL/GenBank/DDBJ databases">
        <title>Genome Sequencing of Rickettsiales.</title>
        <authorList>
            <person name="Daugherty S.C."/>
            <person name="Su Q."/>
            <person name="Abolude K."/>
            <person name="Beier-Sexton M."/>
            <person name="Carlyon J.A."/>
            <person name="Carter R."/>
            <person name="Day N.P."/>
            <person name="Dumler S.J."/>
            <person name="Dyachenko V."/>
            <person name="Godinez A."/>
            <person name="Kurtti T.J."/>
            <person name="Lichay M."/>
            <person name="Mullins K.E."/>
            <person name="Ott S."/>
            <person name="Pappas-Brown V."/>
            <person name="Paris D.H."/>
            <person name="Patel P."/>
            <person name="Richards A.L."/>
            <person name="Sadzewicz L."/>
            <person name="Sears K."/>
            <person name="Seidman D."/>
            <person name="Sengamalay N."/>
            <person name="Stenos J."/>
            <person name="Tallon L.J."/>
            <person name="Vincent G."/>
            <person name="Fraser C.M."/>
            <person name="Munderloh U."/>
            <person name="Dunning-Hotopp J.C."/>
        </authorList>
    </citation>
    <scope>NUCLEOTIDE SEQUENCE [LARGE SCALE GENOMIC DNA]</scope>
    <source>
        <strain evidence="1 2">Ac/Pa</strain>
    </source>
</reference>
<evidence type="ECO:0000313" key="2">
    <source>
        <dbReference type="Proteomes" id="UP000033556"/>
    </source>
</evidence>
<proteinExistence type="predicted"/>
<gene>
    <name evidence="1" type="ORF">APHACPA_1858</name>
</gene>
<dbReference type="AlphaFoldDB" id="A0A0F3N403"/>
<keyword evidence="2" id="KW-1185">Reference proteome</keyword>
<accession>A0A0F3N403</accession>
<organism evidence="1 2">
    <name type="scientific">Rickettsia amblyommatis str. Ac/Pa</name>
    <dbReference type="NCBI Taxonomy" id="1359164"/>
    <lineage>
        <taxon>Bacteria</taxon>
        <taxon>Pseudomonadati</taxon>
        <taxon>Pseudomonadota</taxon>
        <taxon>Alphaproteobacteria</taxon>
        <taxon>Rickettsiales</taxon>
        <taxon>Rickettsiaceae</taxon>
        <taxon>Rickettsieae</taxon>
        <taxon>Rickettsia</taxon>
        <taxon>spotted fever group</taxon>
    </lineage>
</organism>
<sequence>MSLRVTVGVVVWMSNRHCKERNDVAIQKNNKKVLILAFFFY</sequence>
<evidence type="ECO:0000313" key="1">
    <source>
        <dbReference type="EMBL" id="KJV62818.1"/>
    </source>
</evidence>
<comment type="caution">
    <text evidence="1">The sequence shown here is derived from an EMBL/GenBank/DDBJ whole genome shotgun (WGS) entry which is preliminary data.</text>
</comment>
<protein>
    <submittedName>
        <fullName evidence="1">Uncharacterized protein</fullName>
    </submittedName>
</protein>
<dbReference type="Proteomes" id="UP000033556">
    <property type="component" value="Unassembled WGS sequence"/>
</dbReference>